<evidence type="ECO:0000313" key="1">
    <source>
        <dbReference type="EMBL" id="MDP9821400.1"/>
    </source>
</evidence>
<organism evidence="1 2">
    <name type="scientific">Nocardioides massiliensis</name>
    <dbReference type="NCBI Taxonomy" id="1325935"/>
    <lineage>
        <taxon>Bacteria</taxon>
        <taxon>Bacillati</taxon>
        <taxon>Actinomycetota</taxon>
        <taxon>Actinomycetes</taxon>
        <taxon>Propionibacteriales</taxon>
        <taxon>Nocardioidaceae</taxon>
        <taxon>Nocardioides</taxon>
    </lineage>
</organism>
<keyword evidence="2" id="KW-1185">Reference proteome</keyword>
<evidence type="ECO:0008006" key="3">
    <source>
        <dbReference type="Google" id="ProtNLM"/>
    </source>
</evidence>
<gene>
    <name evidence="1" type="ORF">J2S59_001209</name>
</gene>
<protein>
    <recommendedName>
        <fullName evidence="3">SnoaL-like domain-containing protein</fullName>
    </recommendedName>
</protein>
<accession>A0ABT9NMY4</accession>
<reference evidence="1 2" key="1">
    <citation type="submission" date="2023-07" db="EMBL/GenBank/DDBJ databases">
        <title>Sequencing the genomes of 1000 actinobacteria strains.</title>
        <authorList>
            <person name="Klenk H.-P."/>
        </authorList>
    </citation>
    <scope>NUCLEOTIDE SEQUENCE [LARGE SCALE GENOMIC DNA]</scope>
    <source>
        <strain evidence="1 2">GD13</strain>
    </source>
</reference>
<dbReference type="EMBL" id="JAUSQM010000001">
    <property type="protein sequence ID" value="MDP9821400.1"/>
    <property type="molecule type" value="Genomic_DNA"/>
</dbReference>
<sequence length="161" mass="17107">MAELGERRPLGPTPSLTGQLVVPVPELAAVLSDAVIGFLSWAGELDAALDRQLAAYVGDRAGFDYALTTLSTFPDGTEYVPPAPGAGFRRLGHHLHKQFREQTPLGDFGHALVPHLAVPTAPGPRQGLLERLPVHCHAAEVWLRAADGEVLARYAFGTSAA</sequence>
<dbReference type="Proteomes" id="UP001240447">
    <property type="component" value="Unassembled WGS sequence"/>
</dbReference>
<comment type="caution">
    <text evidence="1">The sequence shown here is derived from an EMBL/GenBank/DDBJ whole genome shotgun (WGS) entry which is preliminary data.</text>
</comment>
<dbReference type="RefSeq" id="WP_068123514.1">
    <property type="nucleotide sequence ID" value="NZ_CCXJ01000659.1"/>
</dbReference>
<evidence type="ECO:0000313" key="2">
    <source>
        <dbReference type="Proteomes" id="UP001240447"/>
    </source>
</evidence>
<proteinExistence type="predicted"/>
<name>A0ABT9NMY4_9ACTN</name>